<evidence type="ECO:0000256" key="2">
    <source>
        <dbReference type="ARBA" id="ARBA00023027"/>
    </source>
</evidence>
<dbReference type="PANTHER" id="PTHR42986">
    <property type="entry name" value="BENZALDEHYDE DEHYDROGENASE YFMT"/>
    <property type="match status" value="1"/>
</dbReference>
<dbReference type="SUPFAM" id="SSF53720">
    <property type="entry name" value="ALDH-like"/>
    <property type="match status" value="1"/>
</dbReference>
<evidence type="ECO:0000313" key="5">
    <source>
        <dbReference type="EMBL" id="GMA23505.1"/>
    </source>
</evidence>
<dbReference type="EMBL" id="BSUK01000001">
    <property type="protein sequence ID" value="GMA23505.1"/>
    <property type="molecule type" value="Genomic_DNA"/>
</dbReference>
<dbReference type="InterPro" id="IPR015590">
    <property type="entry name" value="Aldehyde_DH_dom"/>
</dbReference>
<feature type="region of interest" description="Disordered" evidence="3">
    <location>
        <begin position="1"/>
        <end position="32"/>
    </location>
</feature>
<protein>
    <recommendedName>
        <fullName evidence="4">Aldehyde dehydrogenase domain-containing protein</fullName>
    </recommendedName>
</protein>
<organism evidence="5 6">
    <name type="scientific">Luteimicrobium album</name>
    <dbReference type="NCBI Taxonomy" id="1054550"/>
    <lineage>
        <taxon>Bacteria</taxon>
        <taxon>Bacillati</taxon>
        <taxon>Actinomycetota</taxon>
        <taxon>Actinomycetes</taxon>
        <taxon>Micrococcales</taxon>
        <taxon>Luteimicrobium</taxon>
    </lineage>
</organism>
<reference evidence="6" key="1">
    <citation type="journal article" date="2019" name="Int. J. Syst. Evol. Microbiol.">
        <title>The Global Catalogue of Microorganisms (GCM) 10K type strain sequencing project: providing services to taxonomists for standard genome sequencing and annotation.</title>
        <authorList>
            <consortium name="The Broad Institute Genomics Platform"/>
            <consortium name="The Broad Institute Genome Sequencing Center for Infectious Disease"/>
            <person name="Wu L."/>
            <person name="Ma J."/>
        </authorList>
    </citation>
    <scope>NUCLEOTIDE SEQUENCE [LARGE SCALE GENOMIC DNA]</scope>
    <source>
        <strain evidence="6">NBRC 106348</strain>
    </source>
</reference>
<evidence type="ECO:0000256" key="1">
    <source>
        <dbReference type="ARBA" id="ARBA00009986"/>
    </source>
</evidence>
<feature type="compositionally biased region" description="Gly residues" evidence="3">
    <location>
        <begin position="18"/>
        <end position="30"/>
    </location>
</feature>
<keyword evidence="2" id="KW-0520">NAD</keyword>
<dbReference type="InterPro" id="IPR016161">
    <property type="entry name" value="Ald_DH/histidinol_DH"/>
</dbReference>
<evidence type="ECO:0000259" key="4">
    <source>
        <dbReference type="Pfam" id="PF00171"/>
    </source>
</evidence>
<name>A0ABQ6I148_9MICO</name>
<comment type="caution">
    <text evidence="5">The sequence shown here is derived from an EMBL/GenBank/DDBJ whole genome shotgun (WGS) entry which is preliminary data.</text>
</comment>
<dbReference type="PANTHER" id="PTHR42986:SF1">
    <property type="entry name" value="BENZALDEHYDE DEHYDROGENASE YFMT"/>
    <property type="match status" value="1"/>
</dbReference>
<comment type="similarity">
    <text evidence="1">Belongs to the aldehyde dehydrogenase family.</text>
</comment>
<evidence type="ECO:0000256" key="3">
    <source>
        <dbReference type="SAM" id="MobiDB-lite"/>
    </source>
</evidence>
<dbReference type="Pfam" id="PF00171">
    <property type="entry name" value="Aldedh"/>
    <property type="match status" value="1"/>
</dbReference>
<dbReference type="Gene3D" id="3.40.309.10">
    <property type="entry name" value="Aldehyde Dehydrogenase, Chain A, domain 2"/>
    <property type="match status" value="1"/>
</dbReference>
<accession>A0ABQ6I148</accession>
<dbReference type="InterPro" id="IPR016163">
    <property type="entry name" value="Ald_DH_C"/>
</dbReference>
<sequence>MVHVNDATPTDEATAPFGGVGASGLGGRAGGQANVEEFTERRWISVQHGRPEYPY</sequence>
<evidence type="ECO:0000313" key="6">
    <source>
        <dbReference type="Proteomes" id="UP001157091"/>
    </source>
</evidence>
<dbReference type="Proteomes" id="UP001157091">
    <property type="component" value="Unassembled WGS sequence"/>
</dbReference>
<feature type="domain" description="Aldehyde dehydrogenase" evidence="4">
    <location>
        <begin position="1"/>
        <end position="44"/>
    </location>
</feature>
<gene>
    <name evidence="5" type="ORF">GCM10025864_12640</name>
</gene>
<proteinExistence type="inferred from homology"/>
<keyword evidence="6" id="KW-1185">Reference proteome</keyword>